<dbReference type="RefSeq" id="WP_014372128.1">
    <property type="nucleotide sequence ID" value="NC_016935.1"/>
</dbReference>
<dbReference type="Proteomes" id="UP000007523">
    <property type="component" value="Chromosome"/>
</dbReference>
<accession>H6NE17</accession>
<organism evidence="1 2">
    <name type="scientific">Paenibacillus mucilaginosus 3016</name>
    <dbReference type="NCBI Taxonomy" id="1116391"/>
    <lineage>
        <taxon>Bacteria</taxon>
        <taxon>Bacillati</taxon>
        <taxon>Bacillota</taxon>
        <taxon>Bacilli</taxon>
        <taxon>Bacillales</taxon>
        <taxon>Paenibacillaceae</taxon>
        <taxon>Paenibacillus</taxon>
    </lineage>
</organism>
<proteinExistence type="predicted"/>
<keyword evidence="2" id="KW-1185">Reference proteome</keyword>
<dbReference type="AlphaFoldDB" id="H6NE17"/>
<evidence type="ECO:0008006" key="3">
    <source>
        <dbReference type="Google" id="ProtNLM"/>
    </source>
</evidence>
<dbReference type="KEGG" id="pmq:PM3016_6338"/>
<protein>
    <recommendedName>
        <fullName evidence="3">SGNH hydrolase-type esterase domain-containing protein</fullName>
    </recommendedName>
</protein>
<gene>
    <name evidence="1" type="ORF">PM3016_6338</name>
</gene>
<evidence type="ECO:0000313" key="1">
    <source>
        <dbReference type="EMBL" id="AFC32970.1"/>
    </source>
</evidence>
<name>H6NE17_9BACL</name>
<dbReference type="SUPFAM" id="SSF52266">
    <property type="entry name" value="SGNH hydrolase"/>
    <property type="match status" value="1"/>
</dbReference>
<sequence>MNSSTSSSKLIVQSFASFLVLTVGYVAFVGTGVVHGGSGTNQWQNNVIKAERYLYAAEPVKSVVTGSSMAYRLLPEYLGTDYSNIAFAGGGALTGLQVILQSKGALPSTVFVEMNDTLLRGQDKEFIQKLTSPVLGGAKSTFAAFRTEYQPVILFKEWIKGGSGKEPEAGGPVDPDILASELARHAADHAKAPDPKQLQAVTGELKQAVDTLRAKGVQVVLFEPPSHRSLHESVRSTALRKHWEAEFPKDRYDWAQTPNPDEYETGDGIHMTGDSARKYAAFLKEHLGKKIQSGS</sequence>
<dbReference type="STRING" id="1116391.PM3016_6338"/>
<reference evidence="1 2" key="1">
    <citation type="journal article" date="2012" name="J. Bacteriol.">
        <title>Complete Genome Sequence of Paenibacillus mucilaginosus 3016, a Bacterium Functional as Microbial Fertilizer.</title>
        <authorList>
            <person name="Ma M."/>
            <person name="Wang Z."/>
            <person name="Li L."/>
            <person name="Jiang X."/>
            <person name="Guan D."/>
            <person name="Cao F."/>
            <person name="Chen H."/>
            <person name="Wang X."/>
            <person name="Shen D."/>
            <person name="Du B."/>
            <person name="Li J."/>
        </authorList>
    </citation>
    <scope>NUCLEOTIDE SEQUENCE [LARGE SCALE GENOMIC DNA]</scope>
    <source>
        <strain evidence="1 2">3016</strain>
    </source>
</reference>
<evidence type="ECO:0000313" key="2">
    <source>
        <dbReference type="Proteomes" id="UP000007523"/>
    </source>
</evidence>
<dbReference type="HOGENOM" id="CLU_942829_0_0_9"/>
<dbReference type="EMBL" id="CP003235">
    <property type="protein sequence ID" value="AFC32970.1"/>
    <property type="molecule type" value="Genomic_DNA"/>
</dbReference>